<dbReference type="GO" id="GO:0005743">
    <property type="term" value="C:mitochondrial inner membrane"/>
    <property type="evidence" value="ECO:0007669"/>
    <property type="project" value="UniProtKB-SubCell"/>
</dbReference>
<evidence type="ECO:0000256" key="5">
    <source>
        <dbReference type="ARBA" id="ARBA00022792"/>
    </source>
</evidence>
<dbReference type="GO" id="GO:0006123">
    <property type="term" value="P:mitochondrial electron transport, cytochrome c to oxygen"/>
    <property type="evidence" value="ECO:0007669"/>
    <property type="project" value="InterPro"/>
</dbReference>
<dbReference type="InterPro" id="IPR003177">
    <property type="entry name" value="Cytc_oxidase_su7a_met"/>
</dbReference>
<evidence type="ECO:0000256" key="11">
    <source>
        <dbReference type="ARBA" id="ARBA00040382"/>
    </source>
</evidence>
<keyword evidence="7 12" id="KW-1133">Transmembrane helix</keyword>
<keyword evidence="4 12" id="KW-0812">Transmembrane</keyword>
<evidence type="ECO:0000256" key="6">
    <source>
        <dbReference type="ARBA" id="ARBA00022946"/>
    </source>
</evidence>
<evidence type="ECO:0000256" key="9">
    <source>
        <dbReference type="ARBA" id="ARBA00023128"/>
    </source>
</evidence>
<dbReference type="EMBL" id="DYDO01000007">
    <property type="protein sequence ID" value="DBA20712.1"/>
    <property type="molecule type" value="Genomic_DNA"/>
</dbReference>
<dbReference type="GO" id="GO:0002082">
    <property type="term" value="P:regulation of oxidative phosphorylation"/>
    <property type="evidence" value="ECO:0007669"/>
    <property type="project" value="TreeGrafter"/>
</dbReference>
<comment type="subcellular location">
    <subcellularLocation>
        <location evidence="1">Mitochondrion inner membrane</location>
        <topology evidence="1">Single-pass membrane protein</topology>
    </subcellularLocation>
</comment>
<protein>
    <recommendedName>
        <fullName evidence="11">Cytochrome c oxidase subunit 7A1, mitochondrial</fullName>
    </recommendedName>
</protein>
<sequence length="99" mass="11063">MSTSLSDVIERTRGTETSSMRNFMVLGQRLCRSLSTSSRAQIQNRVLEKQKIFQADNDLPVHLKGGIKDVIYYRITMGITMAGTALSVYTIVHAAFAHK</sequence>
<dbReference type="Proteomes" id="UP001181693">
    <property type="component" value="Unassembled WGS sequence"/>
</dbReference>
<organism evidence="13 14">
    <name type="scientific">Pyxicephalus adspersus</name>
    <name type="common">African bullfrog</name>
    <dbReference type="NCBI Taxonomy" id="30357"/>
    <lineage>
        <taxon>Eukaryota</taxon>
        <taxon>Metazoa</taxon>
        <taxon>Chordata</taxon>
        <taxon>Craniata</taxon>
        <taxon>Vertebrata</taxon>
        <taxon>Euteleostomi</taxon>
        <taxon>Amphibia</taxon>
        <taxon>Batrachia</taxon>
        <taxon>Anura</taxon>
        <taxon>Neobatrachia</taxon>
        <taxon>Ranoidea</taxon>
        <taxon>Pyxicephalidae</taxon>
        <taxon>Pyxicephalinae</taxon>
        <taxon>Pyxicephalus</taxon>
    </lineage>
</organism>
<keyword evidence="9" id="KW-0496">Mitochondrion</keyword>
<dbReference type="AlphaFoldDB" id="A0AAV3A2U1"/>
<dbReference type="CDD" id="cd00928">
    <property type="entry name" value="Cyt_c_Oxidase_VIIa"/>
    <property type="match status" value="1"/>
</dbReference>
<gene>
    <name evidence="13" type="ORF">GDO54_017463</name>
</gene>
<feature type="transmembrane region" description="Helical" evidence="12">
    <location>
        <begin position="71"/>
        <end position="96"/>
    </location>
</feature>
<keyword evidence="8" id="KW-0560">Oxidoreductase</keyword>
<dbReference type="InterPro" id="IPR036539">
    <property type="entry name" value="Cyt_c_oxidase_su7a_sf"/>
</dbReference>
<name>A0AAV3A2U1_PYXAD</name>
<evidence type="ECO:0000256" key="12">
    <source>
        <dbReference type="SAM" id="Phobius"/>
    </source>
</evidence>
<evidence type="ECO:0000256" key="4">
    <source>
        <dbReference type="ARBA" id="ARBA00022692"/>
    </source>
</evidence>
<dbReference type="GO" id="GO:0097250">
    <property type="term" value="P:mitochondrial respirasome assembly"/>
    <property type="evidence" value="ECO:0007669"/>
    <property type="project" value="TreeGrafter"/>
</dbReference>
<evidence type="ECO:0000313" key="14">
    <source>
        <dbReference type="Proteomes" id="UP001181693"/>
    </source>
</evidence>
<comment type="similarity">
    <text evidence="3">Belongs to the cytochrome c oxidase VIIa family.</text>
</comment>
<keyword evidence="14" id="KW-1185">Reference proteome</keyword>
<accession>A0AAV3A2U1</accession>
<evidence type="ECO:0000256" key="8">
    <source>
        <dbReference type="ARBA" id="ARBA00023002"/>
    </source>
</evidence>
<dbReference type="GO" id="GO:0045277">
    <property type="term" value="C:respiratory chain complex IV"/>
    <property type="evidence" value="ECO:0007669"/>
    <property type="project" value="InterPro"/>
</dbReference>
<evidence type="ECO:0000313" key="13">
    <source>
        <dbReference type="EMBL" id="DBA20712.1"/>
    </source>
</evidence>
<dbReference type="Gene3D" id="4.10.91.10">
    <property type="entry name" value="Cytochrome c oxidase, subunit VIIa"/>
    <property type="match status" value="1"/>
</dbReference>
<comment type="pathway">
    <text evidence="2">Energy metabolism; oxidative phosphorylation.</text>
</comment>
<dbReference type="InterPro" id="IPR039297">
    <property type="entry name" value="COX7a"/>
</dbReference>
<keyword evidence="10 12" id="KW-0472">Membrane</keyword>
<dbReference type="FunFam" id="4.10.91.10:FF:000001">
    <property type="entry name" value="Cytochrome c oxidase subunit 7A1, mitochondrial"/>
    <property type="match status" value="1"/>
</dbReference>
<dbReference type="PANTHER" id="PTHR10510">
    <property type="entry name" value="CYTOCHROME C OXIDASE POLYPEPTIDE 7A"/>
    <property type="match status" value="1"/>
</dbReference>
<dbReference type="PANTHER" id="PTHR10510:SF5">
    <property type="entry name" value="CYTOCHROME C OXIDASE SUBUNIT 7A1, MITOCHONDRIAL"/>
    <property type="match status" value="1"/>
</dbReference>
<dbReference type="Pfam" id="PF02238">
    <property type="entry name" value="COX7a"/>
    <property type="match status" value="1"/>
</dbReference>
<evidence type="ECO:0000256" key="10">
    <source>
        <dbReference type="ARBA" id="ARBA00023136"/>
    </source>
</evidence>
<evidence type="ECO:0000256" key="2">
    <source>
        <dbReference type="ARBA" id="ARBA00004673"/>
    </source>
</evidence>
<evidence type="ECO:0000256" key="3">
    <source>
        <dbReference type="ARBA" id="ARBA00009331"/>
    </source>
</evidence>
<evidence type="ECO:0000256" key="1">
    <source>
        <dbReference type="ARBA" id="ARBA00004434"/>
    </source>
</evidence>
<dbReference type="GO" id="GO:0016491">
    <property type="term" value="F:oxidoreductase activity"/>
    <property type="evidence" value="ECO:0007669"/>
    <property type="project" value="UniProtKB-KW"/>
</dbReference>
<evidence type="ECO:0000256" key="7">
    <source>
        <dbReference type="ARBA" id="ARBA00022989"/>
    </source>
</evidence>
<comment type="caution">
    <text evidence="13">The sequence shown here is derived from an EMBL/GenBank/DDBJ whole genome shotgun (WGS) entry which is preliminary data.</text>
</comment>
<keyword evidence="6" id="KW-0809">Transit peptide</keyword>
<dbReference type="SUPFAM" id="SSF81419">
    <property type="entry name" value="Mitochondrial cytochrome c oxidase subunit VIIa"/>
    <property type="match status" value="1"/>
</dbReference>
<reference evidence="13" key="1">
    <citation type="thesis" date="2020" institute="ProQuest LLC" country="789 East Eisenhower Parkway, Ann Arbor, MI, USA">
        <title>Comparative Genomics and Chromosome Evolution.</title>
        <authorList>
            <person name="Mudd A.B."/>
        </authorList>
    </citation>
    <scope>NUCLEOTIDE SEQUENCE</scope>
    <source>
        <strain evidence="13">1538</strain>
        <tissue evidence="13">Blood</tissue>
    </source>
</reference>
<proteinExistence type="inferred from homology"/>
<keyword evidence="5" id="KW-0999">Mitochondrion inner membrane</keyword>